<feature type="compositionally biased region" description="Low complexity" evidence="7">
    <location>
        <begin position="595"/>
        <end position="606"/>
    </location>
</feature>
<keyword evidence="3 6" id="KW-0547">Nucleotide-binding</keyword>
<feature type="region of interest" description="Disordered" evidence="7">
    <location>
        <begin position="834"/>
        <end position="947"/>
    </location>
</feature>
<dbReference type="SMART" id="SM00220">
    <property type="entry name" value="S_TKc"/>
    <property type="match status" value="1"/>
</dbReference>
<keyword evidence="2" id="KW-0808">Transferase</keyword>
<dbReference type="GO" id="GO:0005524">
    <property type="term" value="F:ATP binding"/>
    <property type="evidence" value="ECO:0007669"/>
    <property type="project" value="UniProtKB-UniRule"/>
</dbReference>
<evidence type="ECO:0000256" key="5">
    <source>
        <dbReference type="ARBA" id="ARBA00022840"/>
    </source>
</evidence>
<dbReference type="PROSITE" id="PS50011">
    <property type="entry name" value="PROTEIN_KINASE_DOM"/>
    <property type="match status" value="1"/>
</dbReference>
<comment type="caution">
    <text evidence="9">The sequence shown here is derived from an EMBL/GenBank/DDBJ whole genome shotgun (WGS) entry which is preliminary data.</text>
</comment>
<feature type="compositionally biased region" description="Polar residues" evidence="7">
    <location>
        <begin position="854"/>
        <end position="874"/>
    </location>
</feature>
<dbReference type="InterPro" id="IPR050494">
    <property type="entry name" value="Ser_Thr_dual-spec_kinase"/>
</dbReference>
<evidence type="ECO:0000256" key="6">
    <source>
        <dbReference type="PROSITE-ProRule" id="PRU10141"/>
    </source>
</evidence>
<dbReference type="AlphaFoldDB" id="A0AB34J6J5"/>
<dbReference type="PROSITE" id="PS00108">
    <property type="entry name" value="PROTEIN_KINASE_ST"/>
    <property type="match status" value="1"/>
</dbReference>
<evidence type="ECO:0000256" key="7">
    <source>
        <dbReference type="SAM" id="MobiDB-lite"/>
    </source>
</evidence>
<dbReference type="Proteomes" id="UP001515480">
    <property type="component" value="Unassembled WGS sequence"/>
</dbReference>
<dbReference type="Pfam" id="PF00069">
    <property type="entry name" value="Pkinase"/>
    <property type="match status" value="1"/>
</dbReference>
<sequence>MFTMRLQTCSCASEEAAHADSFLTSSHTISSAPSGAPGSHIGYNGHRMRPALAPGCKAPVGDRVEFFGNSFDKFVRTVESVEHKPRRSGDTSILKALTVYVRATYRKANPARPETSDDAPRRVLTHPSIATANNGHDNERGDLIVSVADDITSPDGGHYEVLGHLGRGTFGQVLKVRTADNQVMALKVIRNRQAYRKQAEIEVELLRRLRVPESTADEAANENKLLANSVDARSLVVQLRAHFVYRDHLCIVFEQLGVNLLQLLQQKQYQGLGVSLIRYFSKQLLKVLQLLREMQICHCDLKPENILLQNLHSPAIKLIDFGSACYLSNRMHTYIQSRFYRSPEVLLGCSYDMAIDMWSLGAIVGELFLGLPLFPGESEYNQMARIVAMRDTPPDDMLDSAPLATKFFVRSPGPVLSSDGACKSGSSWTLKSEADYSAEFKCPPCRNKQYFKYQTLSELIMKHPSNKLPGTEAELAAEKPRREAMLHFCEGLLQWSPADRWTPWQALHHPFITGEPFEGRFECPVDGMQLKVGSPPSSASPVATGSSVAAPYRDSASPLPPSLASAHASGSASPLAGLPPAAAPLSNGVGQLTHASPSTASASSQSRTGPRPPPGPPPPPPPGPPPQQGGAPPPQQRWRPPGASQLIAVPVGAHPGMVVSGSPTTRLNFPGNSSPPAYYGVSPPEHYPCALSPPSMQTLAVMGSSPPHGYAMGQQPLYMQPYGEPSSFGTHMAVSPPARPMHHRPPGLGECAQCQMYGPGEVNESDGNLYCMRCWKEWDQVHSGGSFLQPHPGSPTADAQAYHYAPPAYYAAPQAKSHMAHQQFQQTQYSQPYYAHAPPAPKMRLGVSVPEGSPQGTPPNSTTKLRSPESTRGTRLSVPVSDKLANEHSHPASSGSGRARRRASSRESTTADSGRTSKAADSQRDSKAEAAQADGEMQLSFNDLFVQ</sequence>
<evidence type="ECO:0000259" key="8">
    <source>
        <dbReference type="PROSITE" id="PS50011"/>
    </source>
</evidence>
<evidence type="ECO:0000256" key="3">
    <source>
        <dbReference type="ARBA" id="ARBA00022741"/>
    </source>
</evidence>
<dbReference type="PANTHER" id="PTHR24058:SF17">
    <property type="entry name" value="HOMEODOMAIN INTERACTING PROTEIN KINASE, ISOFORM D"/>
    <property type="match status" value="1"/>
</dbReference>
<dbReference type="SUPFAM" id="SSF56112">
    <property type="entry name" value="Protein kinase-like (PK-like)"/>
    <property type="match status" value="1"/>
</dbReference>
<gene>
    <name evidence="9" type="ORF">AB1Y20_003999</name>
</gene>
<evidence type="ECO:0000313" key="10">
    <source>
        <dbReference type="Proteomes" id="UP001515480"/>
    </source>
</evidence>
<feature type="domain" description="Protein kinase" evidence="8">
    <location>
        <begin position="159"/>
        <end position="512"/>
    </location>
</feature>
<dbReference type="InterPro" id="IPR011009">
    <property type="entry name" value="Kinase-like_dom_sf"/>
</dbReference>
<dbReference type="InterPro" id="IPR000719">
    <property type="entry name" value="Prot_kinase_dom"/>
</dbReference>
<dbReference type="EMBL" id="JBGBPQ010000012">
    <property type="protein sequence ID" value="KAL1514919.1"/>
    <property type="molecule type" value="Genomic_DNA"/>
</dbReference>
<dbReference type="Gene3D" id="1.10.510.10">
    <property type="entry name" value="Transferase(Phosphotransferase) domain 1"/>
    <property type="match status" value="1"/>
</dbReference>
<keyword evidence="4" id="KW-0418">Kinase</keyword>
<dbReference type="GO" id="GO:0005737">
    <property type="term" value="C:cytoplasm"/>
    <property type="evidence" value="ECO:0007669"/>
    <property type="project" value="TreeGrafter"/>
</dbReference>
<evidence type="ECO:0000256" key="4">
    <source>
        <dbReference type="ARBA" id="ARBA00022777"/>
    </source>
</evidence>
<evidence type="ECO:0000256" key="1">
    <source>
        <dbReference type="ARBA" id="ARBA00022527"/>
    </source>
</evidence>
<feature type="compositionally biased region" description="Pro residues" evidence="7">
    <location>
        <begin position="610"/>
        <end position="635"/>
    </location>
</feature>
<feature type="binding site" evidence="6">
    <location>
        <position position="187"/>
    </location>
    <ligand>
        <name>ATP</name>
        <dbReference type="ChEBI" id="CHEBI:30616"/>
    </ligand>
</feature>
<evidence type="ECO:0000256" key="2">
    <source>
        <dbReference type="ARBA" id="ARBA00022679"/>
    </source>
</evidence>
<organism evidence="9 10">
    <name type="scientific">Prymnesium parvum</name>
    <name type="common">Toxic golden alga</name>
    <dbReference type="NCBI Taxonomy" id="97485"/>
    <lineage>
        <taxon>Eukaryota</taxon>
        <taxon>Haptista</taxon>
        <taxon>Haptophyta</taxon>
        <taxon>Prymnesiophyceae</taxon>
        <taxon>Prymnesiales</taxon>
        <taxon>Prymnesiaceae</taxon>
        <taxon>Prymnesium</taxon>
    </lineage>
</organism>
<keyword evidence="10" id="KW-1185">Reference proteome</keyword>
<dbReference type="PANTHER" id="PTHR24058">
    <property type="entry name" value="DUAL SPECIFICITY PROTEIN KINASE"/>
    <property type="match status" value="1"/>
</dbReference>
<dbReference type="InterPro" id="IPR008271">
    <property type="entry name" value="Ser/Thr_kinase_AS"/>
</dbReference>
<feature type="compositionally biased region" description="Low complexity" evidence="7">
    <location>
        <begin position="532"/>
        <end position="586"/>
    </location>
</feature>
<evidence type="ECO:0000313" key="9">
    <source>
        <dbReference type="EMBL" id="KAL1514919.1"/>
    </source>
</evidence>
<keyword evidence="1" id="KW-0723">Serine/threonine-protein kinase</keyword>
<dbReference type="InterPro" id="IPR017441">
    <property type="entry name" value="Protein_kinase_ATP_BS"/>
</dbReference>
<dbReference type="PROSITE" id="PS00107">
    <property type="entry name" value="PROTEIN_KINASE_ATP"/>
    <property type="match status" value="1"/>
</dbReference>
<reference evidence="9 10" key="1">
    <citation type="journal article" date="2024" name="Science">
        <title>Giant polyketide synthase enzymes in the biosynthesis of giant marine polyether toxins.</title>
        <authorList>
            <person name="Fallon T.R."/>
            <person name="Shende V.V."/>
            <person name="Wierzbicki I.H."/>
            <person name="Pendleton A.L."/>
            <person name="Watervoot N.F."/>
            <person name="Auber R.P."/>
            <person name="Gonzalez D.J."/>
            <person name="Wisecaver J.H."/>
            <person name="Moore B.S."/>
        </authorList>
    </citation>
    <scope>NUCLEOTIDE SEQUENCE [LARGE SCALE GENOMIC DNA]</scope>
    <source>
        <strain evidence="9 10">12B1</strain>
    </source>
</reference>
<keyword evidence="5 6" id="KW-0067">ATP-binding</keyword>
<dbReference type="Gene3D" id="3.30.200.20">
    <property type="entry name" value="Phosphorylase Kinase, domain 1"/>
    <property type="match status" value="1"/>
</dbReference>
<name>A0AB34J6J5_PRYPA</name>
<feature type="compositionally biased region" description="Polar residues" evidence="7">
    <location>
        <begin position="907"/>
        <end position="920"/>
    </location>
</feature>
<accession>A0AB34J6J5</accession>
<protein>
    <recommendedName>
        <fullName evidence="8">Protein kinase domain-containing protein</fullName>
    </recommendedName>
</protein>
<dbReference type="GO" id="GO:0004674">
    <property type="term" value="F:protein serine/threonine kinase activity"/>
    <property type="evidence" value="ECO:0007669"/>
    <property type="project" value="UniProtKB-KW"/>
</dbReference>
<feature type="region of interest" description="Disordered" evidence="7">
    <location>
        <begin position="528"/>
        <end position="641"/>
    </location>
</feature>
<dbReference type="GO" id="GO:0004713">
    <property type="term" value="F:protein tyrosine kinase activity"/>
    <property type="evidence" value="ECO:0007669"/>
    <property type="project" value="TreeGrafter"/>
</dbReference>
<proteinExistence type="predicted"/>